<name>A0A0B1Q4M4_9HYPH</name>
<protein>
    <recommendedName>
        <fullName evidence="3">Growth inhibitor PemK</fullName>
    </recommendedName>
</protein>
<dbReference type="AlphaFoldDB" id="A0A0B1Q4M4"/>
<gene>
    <name evidence="1" type="ORF">LA66_14805</name>
</gene>
<evidence type="ECO:0000313" key="2">
    <source>
        <dbReference type="Proteomes" id="UP000030826"/>
    </source>
</evidence>
<proteinExistence type="predicted"/>
<evidence type="ECO:0008006" key="3">
    <source>
        <dbReference type="Google" id="ProtNLM"/>
    </source>
</evidence>
<accession>A0A0B1Q4M4</accession>
<organism evidence="1 2">
    <name type="scientific">Aureimonas altamirensis</name>
    <dbReference type="NCBI Taxonomy" id="370622"/>
    <lineage>
        <taxon>Bacteria</taxon>
        <taxon>Pseudomonadati</taxon>
        <taxon>Pseudomonadota</taxon>
        <taxon>Alphaproteobacteria</taxon>
        <taxon>Hyphomicrobiales</taxon>
        <taxon>Aurantimonadaceae</taxon>
        <taxon>Aureimonas</taxon>
    </lineage>
</organism>
<dbReference type="EMBL" id="JRFJ01000004">
    <property type="protein sequence ID" value="KHJ53862.1"/>
    <property type="molecule type" value="Genomic_DNA"/>
</dbReference>
<dbReference type="Proteomes" id="UP000030826">
    <property type="component" value="Unassembled WGS sequence"/>
</dbReference>
<evidence type="ECO:0000313" key="1">
    <source>
        <dbReference type="EMBL" id="KHJ53862.1"/>
    </source>
</evidence>
<dbReference type="STRING" id="370622.LA66_14805"/>
<dbReference type="OrthoDB" id="7432864at2"/>
<reference evidence="1 2" key="1">
    <citation type="submission" date="2014-09" db="EMBL/GenBank/DDBJ databases">
        <title>Isolation and characterization of Aurantimonas altamirensis ON-56566 from clinical sample following a dog bite.</title>
        <authorList>
            <person name="Eshaghi A."/>
            <person name="Li A."/>
            <person name="Shahinas D."/>
            <person name="Bahn P."/>
            <person name="Kus J.V."/>
            <person name="Patel S.N."/>
        </authorList>
    </citation>
    <scope>NUCLEOTIDE SEQUENCE [LARGE SCALE GENOMIC DNA]</scope>
    <source>
        <strain evidence="1 2">ON-56566</strain>
    </source>
</reference>
<sequence length="144" mass="15819">MALPSPAPGLVISYSYLWHRQQGAGETDGRKNRPCAIVLTAADADGDLRVYVVPVTHSPPSDDPHAVELPPSVKRRLGLDDAPSWIVTNELNRFVWPGYDLRPVSRGKPDTFAWGFLPENVFAAVKRGIAAHQRAGRLKLTGRE</sequence>
<comment type="caution">
    <text evidence="1">The sequence shown here is derived from an EMBL/GenBank/DDBJ whole genome shotgun (WGS) entry which is preliminary data.</text>
</comment>
<dbReference type="RefSeq" id="WP_039194684.1">
    <property type="nucleotide sequence ID" value="NZ_JRFJ01000004.1"/>
</dbReference>